<comment type="caution">
    <text evidence="1">The sequence shown here is derived from an EMBL/GenBank/DDBJ whole genome shotgun (WGS) entry which is preliminary data.</text>
</comment>
<keyword evidence="2" id="KW-1185">Reference proteome</keyword>
<dbReference type="EMBL" id="CM041547">
    <property type="protein sequence ID" value="KAI3359698.1"/>
    <property type="molecule type" value="Genomic_DNA"/>
</dbReference>
<accession>A0ACB8VWW0</accession>
<reference evidence="1" key="1">
    <citation type="submission" date="2022-04" db="EMBL/GenBank/DDBJ databases">
        <title>Jade perch genome.</title>
        <authorList>
            <person name="Chao B."/>
        </authorList>
    </citation>
    <scope>NUCLEOTIDE SEQUENCE</scope>
    <source>
        <strain evidence="1">CB-2022</strain>
    </source>
</reference>
<gene>
    <name evidence="1" type="ORF">L3Q82_014084</name>
</gene>
<evidence type="ECO:0000313" key="1">
    <source>
        <dbReference type="EMBL" id="KAI3359698.1"/>
    </source>
</evidence>
<evidence type="ECO:0000313" key="2">
    <source>
        <dbReference type="Proteomes" id="UP000831701"/>
    </source>
</evidence>
<dbReference type="Proteomes" id="UP000831701">
    <property type="component" value="Chromosome 17"/>
</dbReference>
<organism evidence="1 2">
    <name type="scientific">Scortum barcoo</name>
    <name type="common">barcoo grunter</name>
    <dbReference type="NCBI Taxonomy" id="214431"/>
    <lineage>
        <taxon>Eukaryota</taxon>
        <taxon>Metazoa</taxon>
        <taxon>Chordata</taxon>
        <taxon>Craniata</taxon>
        <taxon>Vertebrata</taxon>
        <taxon>Euteleostomi</taxon>
        <taxon>Actinopterygii</taxon>
        <taxon>Neopterygii</taxon>
        <taxon>Teleostei</taxon>
        <taxon>Neoteleostei</taxon>
        <taxon>Acanthomorphata</taxon>
        <taxon>Eupercaria</taxon>
        <taxon>Centrarchiformes</taxon>
        <taxon>Terapontoidei</taxon>
        <taxon>Terapontidae</taxon>
        <taxon>Scortum</taxon>
    </lineage>
</organism>
<name>A0ACB8VWW0_9TELE</name>
<sequence>MPSLTGKTDVIFEDDDLPYEEEIIRNPYSVKCWMRYIEFKQNGPKSTLNMIYERALKELPGSYKLWYNYLRERRKQVKGKCITDPGYEEINNCHERALVFMHKMPRIWLDYCQFLVSQCKITRSRQTFDRALRALPVTQHPRIWPLYLRFVRNLPLPETAIRVYRRYLKLSPENAEEYIDYLRSVGRLDEAAVRLAAVVNDESFVSKEGKSNYQLWHELCDLISQNPDKVTSLNVGAIIRGGLTRFTDQLGKLWCSLADYYIRSGHFEKARDVYEEAILTVVTVRDFTQVFDSYAQFEESMIAAKMETTAEMGQDEDDDIDLELRLARFEQLIARRPLLLNSVLLRQNPHNVHEWHKRVKLYEGNPRQIINTYTEAVQTVDPMKATGKPHSLWVSFAKFYEENEQLDDARTIFEKATKVNYKQVDDLAAVWCEYGEMELRHENYEQALRILRKATAIPSKKAEYFDASEPVQNRVYKSLKVWSMLADLEESLGTFQSTKAVYDRIIDLRIATPQIIINYAMFLEEHNYFEESFKAYERGIALFRWPNVYDIWNTYLTKFIDRYGGKKLERARDLFEQALDGCPAKFAKTIYLLYAKLEEGYGLARHAMAVYERATQAVETEERHHMFNIYIKRAAEIYGVTYTRAIYQKAIEVLPDEHARDMCLRFADMESKLGEIDRARAIYSYCSQICDPRVTANFWQTWKEFEIRHGNEDTIREMLRIKRSVQATYNTQVNFMSSQMLKATTSSTGTVSDLAPGQMGIDDMKMLEQKAQQLAAVAEQDKPKPKEKILFVRSDTSRSELAELSKQANPDEIDIDDDDEEEDDADQGPEDVPSQKVHLCVSECQQMNLLAMVDSPTMRKTFVVPDIKPLDLYDCTKAKICASVGWLLAKSYGSAENVPAELRDPFYCDQYEQEHLKPPVTRLLQSSELYCRTYSLLLGVSGAEAQPKDNVALLQLLTQRGIVFKDQDRPVTDADLCHKPIKMSAHLAVIDALMAVGAMETMTAVKTCGSAELLGGASSWEDALLHWVNGLNQKLRERTEGAQNDTSQAITEPQPVQPSLRYRKDKIQSKQKPVFPVVNEVKDLSSGSAVAAVIHYYCPGLLRLEDVCMKESMSVADSLYNLQFIHEFCDSCLKSCCHLTLEDMLYTPPELQHNLLSFLAELLNWFEVQRPEFVQPIDTLDGSTPGTPSGLSGNSTSPSIFKKPFLPISSPASGSLTQSTSMSHIEGVGKTWSKKPLSRPLSAVSFSIPFGLDSDVDIVMGNPVITRSRASWTTQTPSIPRLAEENGLAASETGELPTIEEALQIIHNESKMEPRLHPDGMMYRPVGDVDSDASEDLPKAQSTPTTPAAGAHSARGKEGSDSGMTTWAQKSEESPSKSPQLNNEMSELGVRLEEKRKAIEAQKKRIEAIFAKHRQRLGKSAFLQIKKEQREDEGEGGGGYGQVSTSSTEEDLSRLTLEERLARMEEEEQQEHDEQRPPVEDQGNIKRGLELNKQVTHSKEKAGTPGERGSGTPGEKMVAPLGDYNNAVSKLTAALSSLQSDMQRLTEQQNQLIMKKAAGNKSWVIPASPKTSTPAPPHTRLSRESTRDLNSASSSPSPSRKITNHTTSPKSPHVHRRAQSVPPKSPKHHQHSRSMDVKVPTLSRVLNPPQNVDRIPHLRRVNPWQSQVQTSSSFSIGDSDNLDELRSSGPTPFPTPTLTPVPTPTPTPTPTPRPAADDALSEVGSNDDHSIFSMDLETGPLHGPSTRKEGLACGGCSSGAASECSFESDAPAGTLNGKRSSLIEISLSALGGDGDEDDQVPDALSDSMSDRTEPEAKGGVGFFFKDDKDRTEDEMAQRRAALLEKQQKRAEEMKRRKLEQEKEKESNKPQWMIIEGWGNKSEDRPQTPGTPPASRTPPVEGTPQRRGDFTRQEYERRQQLKIMEDLDKVLRQKPTTVRGVKKQRPKTVFRDDSILSHSPVKGFMGTKLNKVYSHSTMNLSSMANDSGGLTVRKSPSRSHSPSRLMSPGRMNAHNGEKDWENGSTISSPASIPEYTGPKLYKEPSFKSNKFIIHNAITRCCLAGKVNEPQKNKIVEEMEKSTANHFLILFRDTSCQFRAVYTMNPETEEMVRLTGIGPRTITPEMVESIYKYSSDRKQFTVIPSKTMSMSVDAFTIPGHFWQKRPGTPKKLGTPK</sequence>
<proteinExistence type="predicted"/>
<protein>
    <submittedName>
        <fullName evidence="1">Uncharacterized protein</fullName>
    </submittedName>
</protein>